<keyword evidence="3" id="KW-1185">Reference proteome</keyword>
<dbReference type="Proteomes" id="UP001283361">
    <property type="component" value="Unassembled WGS sequence"/>
</dbReference>
<dbReference type="AlphaFoldDB" id="A0AAE1B6S5"/>
<evidence type="ECO:0000313" key="2">
    <source>
        <dbReference type="EMBL" id="KAK3800663.1"/>
    </source>
</evidence>
<accession>A0AAE1B6S5</accession>
<evidence type="ECO:0000256" key="1">
    <source>
        <dbReference type="SAM" id="MobiDB-lite"/>
    </source>
</evidence>
<name>A0AAE1B6S5_9GAST</name>
<protein>
    <submittedName>
        <fullName evidence="2">Uncharacterized protein</fullName>
    </submittedName>
</protein>
<feature type="region of interest" description="Disordered" evidence="1">
    <location>
        <begin position="1"/>
        <end position="72"/>
    </location>
</feature>
<organism evidence="2 3">
    <name type="scientific">Elysia crispata</name>
    <name type="common">lettuce slug</name>
    <dbReference type="NCBI Taxonomy" id="231223"/>
    <lineage>
        <taxon>Eukaryota</taxon>
        <taxon>Metazoa</taxon>
        <taxon>Spiralia</taxon>
        <taxon>Lophotrochozoa</taxon>
        <taxon>Mollusca</taxon>
        <taxon>Gastropoda</taxon>
        <taxon>Heterobranchia</taxon>
        <taxon>Euthyneura</taxon>
        <taxon>Panpulmonata</taxon>
        <taxon>Sacoglossa</taxon>
        <taxon>Placobranchoidea</taxon>
        <taxon>Plakobranchidae</taxon>
        <taxon>Elysia</taxon>
    </lineage>
</organism>
<feature type="region of interest" description="Disordered" evidence="1">
    <location>
        <begin position="86"/>
        <end position="117"/>
    </location>
</feature>
<feature type="compositionally biased region" description="Basic residues" evidence="1">
    <location>
        <begin position="100"/>
        <end position="117"/>
    </location>
</feature>
<proteinExistence type="predicted"/>
<gene>
    <name evidence="2" type="ORF">RRG08_003070</name>
</gene>
<sequence>MHLPYGTPEITSGADADGSSTDESSLRDDSPTYTDLQPVSSINGHLTTNSSEDANELNDAPTDTYDGTSIGDVGEISSQTIIYGKDNETQWHNQPFPKARTPRKNILKLPRNKTHNM</sequence>
<comment type="caution">
    <text evidence="2">The sequence shown here is derived from an EMBL/GenBank/DDBJ whole genome shotgun (WGS) entry which is preliminary data.</text>
</comment>
<feature type="compositionally biased region" description="Polar residues" evidence="1">
    <location>
        <begin position="31"/>
        <end position="52"/>
    </location>
</feature>
<evidence type="ECO:0000313" key="3">
    <source>
        <dbReference type="Proteomes" id="UP001283361"/>
    </source>
</evidence>
<dbReference type="EMBL" id="JAWDGP010000422">
    <property type="protein sequence ID" value="KAK3800663.1"/>
    <property type="molecule type" value="Genomic_DNA"/>
</dbReference>
<reference evidence="2" key="1">
    <citation type="journal article" date="2023" name="G3 (Bethesda)">
        <title>A reference genome for the long-term kleptoplast-retaining sea slug Elysia crispata morphotype clarki.</title>
        <authorList>
            <person name="Eastman K.E."/>
            <person name="Pendleton A.L."/>
            <person name="Shaikh M.A."/>
            <person name="Suttiyut T."/>
            <person name="Ogas R."/>
            <person name="Tomko P."/>
            <person name="Gavelis G."/>
            <person name="Widhalm J.R."/>
            <person name="Wisecaver J.H."/>
        </authorList>
    </citation>
    <scope>NUCLEOTIDE SEQUENCE</scope>
    <source>
        <strain evidence="2">ECLA1</strain>
    </source>
</reference>